<feature type="transmembrane region" description="Helical" evidence="1">
    <location>
        <begin position="140"/>
        <end position="162"/>
    </location>
</feature>
<evidence type="ECO:0000256" key="1">
    <source>
        <dbReference type="SAM" id="Phobius"/>
    </source>
</evidence>
<keyword evidence="3" id="KW-1185">Reference proteome</keyword>
<dbReference type="OrthoDB" id="564736at2759"/>
<dbReference type="STRING" id="554055.A0A2P6V1V2"/>
<proteinExistence type="predicted"/>
<evidence type="ECO:0000313" key="3">
    <source>
        <dbReference type="Proteomes" id="UP000239649"/>
    </source>
</evidence>
<reference evidence="2 3" key="1">
    <citation type="journal article" date="2018" name="Plant J.">
        <title>Genome sequences of Chlorella sorokiniana UTEX 1602 and Micractinium conductrix SAG 241.80: implications to maltose excretion by a green alga.</title>
        <authorList>
            <person name="Arriola M.B."/>
            <person name="Velmurugan N."/>
            <person name="Zhang Y."/>
            <person name="Plunkett M.H."/>
            <person name="Hondzo H."/>
            <person name="Barney B.M."/>
        </authorList>
    </citation>
    <scope>NUCLEOTIDE SEQUENCE [LARGE SCALE GENOMIC DNA]</scope>
    <source>
        <strain evidence="2 3">SAG 241.80</strain>
    </source>
</reference>
<feature type="transmembrane region" description="Helical" evidence="1">
    <location>
        <begin position="249"/>
        <end position="270"/>
    </location>
</feature>
<sequence length="467" mass="51271">MARRSEPEQLLAAIRKQMPGMSAGLKLDERTLRKLKEQALKKAADLQQTAALSAKEGLAGARLIGADLASGNAKRAGTRLSGFLSSASGSAGMLYLARLLVCCYFLNAIYEKVESYQFLQQPEVLERARRWPQYYPAPRFPWFSCTVLLPCAVLAALGVRVLWTASVLVAYEALDSLQLVWGSLLMLLANGAQPNELVMKRLAMMGCVGLVLAHSMKEQRVKISSYAGLLLSGDSRGGARQQPGRGKSAVLLLGRLLMACLFLFVGITQLQRVFARDFILARHLPHSKAWEQDGHDNNWLLLEFVLAIPFAAGWKVGGVSRLLAATLVAEAVTCWPFWREWPTPSYSVHVRLHFATNLGVAGGLLLLASFGAGRFTEQGHLLEKLTDLEETELRARLLAAHRLHDPHKPRFATQDTMADTILAQSLEAAKEDFEARMNAKGKGVLCEHGHEHDFCCGGDKSEVQAGE</sequence>
<dbReference type="AlphaFoldDB" id="A0A2P6V1V2"/>
<dbReference type="Proteomes" id="UP000239649">
    <property type="component" value="Unassembled WGS sequence"/>
</dbReference>
<feature type="transmembrane region" description="Helical" evidence="1">
    <location>
        <begin position="174"/>
        <end position="192"/>
    </location>
</feature>
<gene>
    <name evidence="2" type="ORF">C2E20_8348</name>
</gene>
<name>A0A2P6V1V2_9CHLO</name>
<protein>
    <submittedName>
        <fullName evidence="2">Family transcriptional regulator</fullName>
    </submittedName>
</protein>
<organism evidence="2 3">
    <name type="scientific">Micractinium conductrix</name>
    <dbReference type="NCBI Taxonomy" id="554055"/>
    <lineage>
        <taxon>Eukaryota</taxon>
        <taxon>Viridiplantae</taxon>
        <taxon>Chlorophyta</taxon>
        <taxon>core chlorophytes</taxon>
        <taxon>Trebouxiophyceae</taxon>
        <taxon>Chlorellales</taxon>
        <taxon>Chlorellaceae</taxon>
        <taxon>Chlorella clade</taxon>
        <taxon>Micractinium</taxon>
    </lineage>
</organism>
<accession>A0A2P6V1V2</accession>
<keyword evidence="1" id="KW-0472">Membrane</keyword>
<dbReference type="EMBL" id="LHPF02000043">
    <property type="protein sequence ID" value="PSC68068.1"/>
    <property type="molecule type" value="Genomic_DNA"/>
</dbReference>
<keyword evidence="1" id="KW-0812">Transmembrane</keyword>
<keyword evidence="1" id="KW-1133">Transmembrane helix</keyword>
<comment type="caution">
    <text evidence="2">The sequence shown here is derived from an EMBL/GenBank/DDBJ whole genome shotgun (WGS) entry which is preliminary data.</text>
</comment>
<evidence type="ECO:0000313" key="2">
    <source>
        <dbReference type="EMBL" id="PSC68068.1"/>
    </source>
</evidence>